<dbReference type="EMBL" id="JACHVB010000012">
    <property type="protein sequence ID" value="MBC2593082.1"/>
    <property type="molecule type" value="Genomic_DNA"/>
</dbReference>
<dbReference type="RefSeq" id="WP_185674080.1">
    <property type="nucleotide sequence ID" value="NZ_JACHVB010000012.1"/>
</dbReference>
<dbReference type="Proteomes" id="UP000546464">
    <property type="component" value="Unassembled WGS sequence"/>
</dbReference>
<evidence type="ECO:0000256" key="1">
    <source>
        <dbReference type="SAM" id="MobiDB-lite"/>
    </source>
</evidence>
<reference evidence="2 3" key="1">
    <citation type="submission" date="2020-07" db="EMBL/GenBank/DDBJ databases">
        <authorList>
            <person name="Feng X."/>
        </authorList>
    </citation>
    <scope>NUCLEOTIDE SEQUENCE [LARGE SCALE GENOMIC DNA]</scope>
    <source>
        <strain evidence="2 3">JCM31066</strain>
    </source>
</reference>
<keyword evidence="3" id="KW-1185">Reference proteome</keyword>
<accession>A0A842H9I8</accession>
<name>A0A842H9I8_9BACT</name>
<proteinExistence type="predicted"/>
<feature type="region of interest" description="Disordered" evidence="1">
    <location>
        <begin position="50"/>
        <end position="69"/>
    </location>
</feature>
<organism evidence="2 3">
    <name type="scientific">Ruficoccus amylovorans</name>
    <dbReference type="NCBI Taxonomy" id="1804625"/>
    <lineage>
        <taxon>Bacteria</taxon>
        <taxon>Pseudomonadati</taxon>
        <taxon>Verrucomicrobiota</taxon>
        <taxon>Opitutia</taxon>
        <taxon>Puniceicoccales</taxon>
        <taxon>Cerasicoccaceae</taxon>
        <taxon>Ruficoccus</taxon>
    </lineage>
</organism>
<sequence>MATRLLNWNDSRNQPKLRIIFITIREVVLLKAIKQRIIIVLKRKKSPQGLFTRKTPASGHEKARGMKPGLAGSGDAVFTPLQACYSGMSCWQHENRIVAPTHTATVINAKVNIMVI</sequence>
<gene>
    <name evidence="2" type="ORF">H5P28_02295</name>
</gene>
<comment type="caution">
    <text evidence="2">The sequence shown here is derived from an EMBL/GenBank/DDBJ whole genome shotgun (WGS) entry which is preliminary data.</text>
</comment>
<evidence type="ECO:0000313" key="3">
    <source>
        <dbReference type="Proteomes" id="UP000546464"/>
    </source>
</evidence>
<evidence type="ECO:0000313" key="2">
    <source>
        <dbReference type="EMBL" id="MBC2593082.1"/>
    </source>
</evidence>
<protein>
    <submittedName>
        <fullName evidence="2">Uncharacterized protein</fullName>
    </submittedName>
</protein>
<dbReference type="AlphaFoldDB" id="A0A842H9I8"/>